<feature type="coiled-coil region" evidence="1">
    <location>
        <begin position="21"/>
        <end position="85"/>
    </location>
</feature>
<keyword evidence="4" id="KW-1185">Reference proteome</keyword>
<protein>
    <submittedName>
        <fullName evidence="3">Uncharacterized protein</fullName>
    </submittedName>
</protein>
<feature type="compositionally biased region" description="Low complexity" evidence="2">
    <location>
        <begin position="270"/>
        <end position="282"/>
    </location>
</feature>
<organism evidence="3 4">
    <name type="scientific">Rotaria sordida</name>
    <dbReference type="NCBI Taxonomy" id="392033"/>
    <lineage>
        <taxon>Eukaryota</taxon>
        <taxon>Metazoa</taxon>
        <taxon>Spiralia</taxon>
        <taxon>Gnathifera</taxon>
        <taxon>Rotifera</taxon>
        <taxon>Eurotatoria</taxon>
        <taxon>Bdelloidea</taxon>
        <taxon>Philodinida</taxon>
        <taxon>Philodinidae</taxon>
        <taxon>Rotaria</taxon>
    </lineage>
</organism>
<feature type="compositionally biased region" description="Low complexity" evidence="2">
    <location>
        <begin position="652"/>
        <end position="666"/>
    </location>
</feature>
<feature type="compositionally biased region" description="Polar residues" evidence="2">
    <location>
        <begin position="283"/>
        <end position="308"/>
    </location>
</feature>
<evidence type="ECO:0000313" key="3">
    <source>
        <dbReference type="EMBL" id="CAF0836068.1"/>
    </source>
</evidence>
<keyword evidence="1" id="KW-0175">Coiled coil</keyword>
<evidence type="ECO:0000256" key="2">
    <source>
        <dbReference type="SAM" id="MobiDB-lite"/>
    </source>
</evidence>
<reference evidence="3" key="1">
    <citation type="submission" date="2021-02" db="EMBL/GenBank/DDBJ databases">
        <authorList>
            <person name="Nowell W R."/>
        </authorList>
    </citation>
    <scope>NUCLEOTIDE SEQUENCE</scope>
</reference>
<accession>A0A813V719</accession>
<dbReference type="AlphaFoldDB" id="A0A813V719"/>
<feature type="compositionally biased region" description="Polar residues" evidence="2">
    <location>
        <begin position="422"/>
        <end position="438"/>
    </location>
</feature>
<feature type="region of interest" description="Disordered" evidence="2">
    <location>
        <begin position="631"/>
        <end position="666"/>
    </location>
</feature>
<sequence>MSILLKWKNKLHDPSLYETKIREFDERVSVLKNENVELHKRIDQLEALCTTNVDAQPTRFLEEYIRQLEQENGRLFAENKCQRQEYERFLDQLTTMVLRTAMLQENIRKECASIYHVIERLSSLTTIAIQDKHSNQIGHRIKRLKSLSWENLKQPYELISNYQLLSTSPETTAEFIRHLYQNRSSLSSSSSSSCSSATTHCSFSTSGSWTLDLLSYNNNNTKIQTPILPISNELIIESQSKQEEEDEQQQQAILQRSETFVVAKIPQEQSSSTISTIKTMTTNERNLNSNVQRCSITRTMPATTSTVRPSRLPSRCSTNRNTNVNNTSNTKTTPPSNNNNNNNNNNNSRSLSVNKASKLPVRTTSSVTKQITSVKKSNISTPVTTATKKDSTITSIRAVASIHNTTTKKTIHPPITLKSSVVQNSSSKFRSRSITTVSNNNNNNNNNNNKNNTNNSIQSSLNKHTRTIPPVVKKSSIETVISSKKIVKSIEEKSICSIEQMNSTSSESSIEENQQINKLLTTIQDEGYSTWSSSDVKDDIRSNNLKKNITEERRRNTGLVKNWLDTSNKRCSRKPVKEVDIDKLEEFTRELSDTSSIICPFVRNRCSNGIIIPLASTTLLSSSSSLPPPLADKDISLDSLDGADSPQPKDQTITSSSSSSSSTSTTFSRSETFEKLIIKDTLPIITDDLADSTDSTCSDLNQLFNISDYIEDNFIDQDDNCNQHSSTFNISIKNQIRIKKQPQKRLMFPGLLNRLIFLRRVLSDSDLRQKLCCIGENEIEFHVYHSNTINEHSIEVNLINTYGSESELNVWSHDCAEQRRFANERQQQSLITSNQSQSKLSHIERMIRMTLDDNEEDETNLFESDNEEYDQQLALERQTLLQQIYEYPWLLQDDDIDQATVYLSPNSEQPLLSPSPDIVVPSHNPDFYQLCALTNSSSFATSYGTNSRHTTPPIASSVL</sequence>
<feature type="compositionally biased region" description="Low complexity" evidence="2">
    <location>
        <begin position="317"/>
        <end position="355"/>
    </location>
</feature>
<name>A0A813V719_9BILA</name>
<dbReference type="Proteomes" id="UP000663870">
    <property type="component" value="Unassembled WGS sequence"/>
</dbReference>
<evidence type="ECO:0000256" key="1">
    <source>
        <dbReference type="SAM" id="Coils"/>
    </source>
</evidence>
<evidence type="ECO:0000313" key="4">
    <source>
        <dbReference type="Proteomes" id="UP000663870"/>
    </source>
</evidence>
<dbReference type="EMBL" id="CAJNOL010000091">
    <property type="protein sequence ID" value="CAF0836068.1"/>
    <property type="molecule type" value="Genomic_DNA"/>
</dbReference>
<feature type="region of interest" description="Disordered" evidence="2">
    <location>
        <begin position="268"/>
        <end position="367"/>
    </location>
</feature>
<feature type="compositionally biased region" description="Low complexity" evidence="2">
    <location>
        <begin position="439"/>
        <end position="455"/>
    </location>
</feature>
<feature type="region of interest" description="Disordered" evidence="2">
    <location>
        <begin position="422"/>
        <end position="460"/>
    </location>
</feature>
<comment type="caution">
    <text evidence="3">The sequence shown here is derived from an EMBL/GenBank/DDBJ whole genome shotgun (WGS) entry which is preliminary data.</text>
</comment>
<gene>
    <name evidence="3" type="ORF">JXQ802_LOCUS5935</name>
</gene>
<proteinExistence type="predicted"/>